<comment type="caution">
    <text evidence="2">The sequence shown here is derived from an EMBL/GenBank/DDBJ whole genome shotgun (WGS) entry which is preliminary data.</text>
</comment>
<keyword evidence="1" id="KW-0472">Membrane</keyword>
<dbReference type="Gene3D" id="3.30.700.10">
    <property type="entry name" value="Glycoprotein, Type 4 Pilin"/>
    <property type="match status" value="1"/>
</dbReference>
<dbReference type="PROSITE" id="PS00409">
    <property type="entry name" value="PROKAR_NTER_METHYL"/>
    <property type="match status" value="1"/>
</dbReference>
<accession>A0A537J183</accession>
<proteinExistence type="predicted"/>
<dbReference type="SUPFAM" id="SSF54523">
    <property type="entry name" value="Pili subunits"/>
    <property type="match status" value="1"/>
</dbReference>
<organism evidence="2 3">
    <name type="scientific">Candidatus Segetimicrobium genomatis</name>
    <dbReference type="NCBI Taxonomy" id="2569760"/>
    <lineage>
        <taxon>Bacteria</taxon>
        <taxon>Bacillati</taxon>
        <taxon>Candidatus Sysuimicrobiota</taxon>
        <taxon>Candidatus Sysuimicrobiia</taxon>
        <taxon>Candidatus Sysuimicrobiales</taxon>
        <taxon>Candidatus Segetimicrobiaceae</taxon>
        <taxon>Candidatus Segetimicrobium</taxon>
    </lineage>
</organism>
<dbReference type="Proteomes" id="UP000318834">
    <property type="component" value="Unassembled WGS sequence"/>
</dbReference>
<reference evidence="2 3" key="1">
    <citation type="journal article" date="2019" name="Nat. Microbiol.">
        <title>Mediterranean grassland soil C-N compound turnover is dependent on rainfall and depth, and is mediated by genomically divergent microorganisms.</title>
        <authorList>
            <person name="Diamond S."/>
            <person name="Andeer P.F."/>
            <person name="Li Z."/>
            <person name="Crits-Christoph A."/>
            <person name="Burstein D."/>
            <person name="Anantharaman K."/>
            <person name="Lane K.R."/>
            <person name="Thomas B.C."/>
            <person name="Pan C."/>
            <person name="Northen T.R."/>
            <person name="Banfield J.F."/>
        </authorList>
    </citation>
    <scope>NUCLEOTIDE SEQUENCE [LARGE SCALE GENOMIC DNA]</scope>
    <source>
        <strain evidence="2">NP_8</strain>
    </source>
</reference>
<dbReference type="InterPro" id="IPR045584">
    <property type="entry name" value="Pilin-like"/>
</dbReference>
<dbReference type="AlphaFoldDB" id="A0A537J183"/>
<dbReference type="InterPro" id="IPR012902">
    <property type="entry name" value="N_methyl_site"/>
</dbReference>
<evidence type="ECO:0000313" key="2">
    <source>
        <dbReference type="EMBL" id="TMI77082.1"/>
    </source>
</evidence>
<feature type="transmembrane region" description="Helical" evidence="1">
    <location>
        <begin position="21"/>
        <end position="39"/>
    </location>
</feature>
<evidence type="ECO:0000313" key="3">
    <source>
        <dbReference type="Proteomes" id="UP000318834"/>
    </source>
</evidence>
<dbReference type="Pfam" id="PF07963">
    <property type="entry name" value="N_methyl"/>
    <property type="match status" value="1"/>
</dbReference>
<sequence>MFTARLRGLLKSSKGFTLIEIAIVVAIIGLLLMIALPLYSGARVRAYVAEARALSSEWKSLAWACLIEKSFNEINCSDATGTKVGWPATSRNDSGPWQWNTGAVFFCKTVAAVTATEPASTCASDFAAAAFGVRITHNNLAGLTQDYVIAINTNTGKVGESPADGTSFTP</sequence>
<name>A0A537J183_9BACT</name>
<dbReference type="NCBIfam" id="TIGR02532">
    <property type="entry name" value="IV_pilin_GFxxxE"/>
    <property type="match status" value="1"/>
</dbReference>
<evidence type="ECO:0000256" key="1">
    <source>
        <dbReference type="SAM" id="Phobius"/>
    </source>
</evidence>
<dbReference type="EMBL" id="VBAP01000007">
    <property type="protein sequence ID" value="TMI77082.1"/>
    <property type="molecule type" value="Genomic_DNA"/>
</dbReference>
<gene>
    <name evidence="2" type="ORF">E6H05_01640</name>
</gene>
<keyword evidence="1" id="KW-0812">Transmembrane</keyword>
<protein>
    <submittedName>
        <fullName evidence="2">Prepilin-type N-terminal cleavage/methylation domain-containing protein</fullName>
    </submittedName>
</protein>
<keyword evidence="1" id="KW-1133">Transmembrane helix</keyword>